<feature type="transmembrane region" description="Helical" evidence="7">
    <location>
        <begin position="34"/>
        <end position="59"/>
    </location>
</feature>
<comment type="subcellular location">
    <subcellularLocation>
        <location evidence="1">Membrane</location>
        <topology evidence="1">Multi-pass membrane protein</topology>
    </subcellularLocation>
</comment>
<feature type="transmembrane region" description="Helical" evidence="7">
    <location>
        <begin position="190"/>
        <end position="210"/>
    </location>
</feature>
<evidence type="ECO:0000256" key="6">
    <source>
        <dbReference type="ARBA" id="ARBA00023180"/>
    </source>
</evidence>
<feature type="transmembrane region" description="Helical" evidence="7">
    <location>
        <begin position="335"/>
        <end position="356"/>
    </location>
</feature>
<evidence type="ECO:0000256" key="5">
    <source>
        <dbReference type="ARBA" id="ARBA00023136"/>
    </source>
</evidence>
<keyword evidence="5 7" id="KW-0472">Membrane</keyword>
<feature type="transmembrane region" description="Helical" evidence="7">
    <location>
        <begin position="506"/>
        <end position="523"/>
    </location>
</feature>
<feature type="transmembrane region" description="Helical" evidence="7">
    <location>
        <begin position="103"/>
        <end position="121"/>
    </location>
</feature>
<proteinExistence type="predicted"/>
<keyword evidence="6" id="KW-0325">Glycoprotein</keyword>
<organism evidence="9 10">
    <name type="scientific">Clonostachys solani</name>
    <dbReference type="NCBI Taxonomy" id="160281"/>
    <lineage>
        <taxon>Eukaryota</taxon>
        <taxon>Fungi</taxon>
        <taxon>Dikarya</taxon>
        <taxon>Ascomycota</taxon>
        <taxon>Pezizomycotina</taxon>
        <taxon>Sordariomycetes</taxon>
        <taxon>Hypocreomycetidae</taxon>
        <taxon>Hypocreales</taxon>
        <taxon>Bionectriaceae</taxon>
        <taxon>Clonostachys</taxon>
    </lineage>
</organism>
<keyword evidence="2" id="KW-0813">Transport</keyword>
<dbReference type="InterPro" id="IPR036259">
    <property type="entry name" value="MFS_trans_sf"/>
</dbReference>
<keyword evidence="3 7" id="KW-0812">Transmembrane</keyword>
<evidence type="ECO:0000256" key="2">
    <source>
        <dbReference type="ARBA" id="ARBA00022448"/>
    </source>
</evidence>
<keyword evidence="10" id="KW-1185">Reference proteome</keyword>
<evidence type="ECO:0000313" key="9">
    <source>
        <dbReference type="EMBL" id="CAH0044822.1"/>
    </source>
</evidence>
<dbReference type="Gene3D" id="1.20.1250.20">
    <property type="entry name" value="MFS general substrate transporter like domains"/>
    <property type="match status" value="1"/>
</dbReference>
<evidence type="ECO:0000259" key="8">
    <source>
        <dbReference type="PROSITE" id="PS50850"/>
    </source>
</evidence>
<feature type="transmembrane region" description="Helical" evidence="7">
    <location>
        <begin position="160"/>
        <end position="178"/>
    </location>
</feature>
<feature type="transmembrane region" description="Helical" evidence="7">
    <location>
        <begin position="298"/>
        <end position="323"/>
    </location>
</feature>
<gene>
    <name evidence="9" type="ORF">CSOL1703_00010561</name>
</gene>
<reference evidence="10" key="1">
    <citation type="submission" date="2019-06" db="EMBL/GenBank/DDBJ databases">
        <authorList>
            <person name="Broberg M."/>
        </authorList>
    </citation>
    <scope>NUCLEOTIDE SEQUENCE [LARGE SCALE GENOMIC DNA]</scope>
</reference>
<dbReference type="PROSITE" id="PS50850">
    <property type="entry name" value="MFS"/>
    <property type="match status" value="1"/>
</dbReference>
<name>A0A9N9W5D8_9HYPO</name>
<dbReference type="InterPro" id="IPR020846">
    <property type="entry name" value="MFS_dom"/>
</dbReference>
<feature type="transmembrane region" description="Helical" evidence="7">
    <location>
        <begin position="389"/>
        <end position="411"/>
    </location>
</feature>
<accession>A0A9N9W5D8</accession>
<evidence type="ECO:0000256" key="7">
    <source>
        <dbReference type="SAM" id="Phobius"/>
    </source>
</evidence>
<dbReference type="GO" id="GO:0022857">
    <property type="term" value="F:transmembrane transporter activity"/>
    <property type="evidence" value="ECO:0007669"/>
    <property type="project" value="InterPro"/>
</dbReference>
<dbReference type="EMBL" id="CABFOC020000007">
    <property type="protein sequence ID" value="CAH0044822.1"/>
    <property type="molecule type" value="Genomic_DNA"/>
</dbReference>
<dbReference type="InterPro" id="IPR011701">
    <property type="entry name" value="MFS"/>
</dbReference>
<feature type="transmembrane region" description="Helical" evidence="7">
    <location>
        <begin position="231"/>
        <end position="251"/>
    </location>
</feature>
<dbReference type="SUPFAM" id="SSF103473">
    <property type="entry name" value="MFS general substrate transporter"/>
    <property type="match status" value="1"/>
</dbReference>
<feature type="transmembrane region" description="Helical" evidence="7">
    <location>
        <begin position="432"/>
        <end position="449"/>
    </location>
</feature>
<feature type="transmembrane region" description="Helical" evidence="7">
    <location>
        <begin position="363"/>
        <end position="383"/>
    </location>
</feature>
<evidence type="ECO:0000256" key="4">
    <source>
        <dbReference type="ARBA" id="ARBA00022989"/>
    </source>
</evidence>
<dbReference type="PANTHER" id="PTHR23501:SF187">
    <property type="entry name" value="MAJOR FACILITATOR SUPERFAMILY (MFS) PROFILE DOMAIN-CONTAINING PROTEIN"/>
    <property type="match status" value="1"/>
</dbReference>
<dbReference type="Pfam" id="PF07690">
    <property type="entry name" value="MFS_1"/>
    <property type="match status" value="1"/>
</dbReference>
<evidence type="ECO:0000313" key="10">
    <source>
        <dbReference type="Proteomes" id="UP000775872"/>
    </source>
</evidence>
<feature type="domain" description="Major facilitator superfamily (MFS) profile" evidence="8">
    <location>
        <begin position="37"/>
        <end position="529"/>
    </location>
</feature>
<evidence type="ECO:0000256" key="3">
    <source>
        <dbReference type="ARBA" id="ARBA00022692"/>
    </source>
</evidence>
<feature type="transmembrane region" description="Helical" evidence="7">
    <location>
        <begin position="71"/>
        <end position="91"/>
    </location>
</feature>
<dbReference type="GO" id="GO:0005886">
    <property type="term" value="C:plasma membrane"/>
    <property type="evidence" value="ECO:0007669"/>
    <property type="project" value="TreeGrafter"/>
</dbReference>
<feature type="transmembrane region" description="Helical" evidence="7">
    <location>
        <begin position="257"/>
        <end position="277"/>
    </location>
</feature>
<dbReference type="Gene3D" id="1.20.1720.10">
    <property type="entry name" value="Multidrug resistance protein D"/>
    <property type="match status" value="1"/>
</dbReference>
<dbReference type="Proteomes" id="UP000775872">
    <property type="component" value="Unassembled WGS sequence"/>
</dbReference>
<dbReference type="OrthoDB" id="10021397at2759"/>
<keyword evidence="4 7" id="KW-1133">Transmembrane helix</keyword>
<feature type="transmembrane region" description="Helical" evidence="7">
    <location>
        <begin position="127"/>
        <end position="148"/>
    </location>
</feature>
<comment type="caution">
    <text evidence="9">The sequence shown here is derived from an EMBL/GenBank/DDBJ whole genome shotgun (WGS) entry which is preliminary data.</text>
</comment>
<dbReference type="CDD" id="cd17502">
    <property type="entry name" value="MFS_Azr1_MDR_like"/>
    <property type="match status" value="1"/>
</dbReference>
<evidence type="ECO:0000256" key="1">
    <source>
        <dbReference type="ARBA" id="ARBA00004141"/>
    </source>
</evidence>
<protein>
    <recommendedName>
        <fullName evidence="8">Major facilitator superfamily (MFS) profile domain-containing protein</fullName>
    </recommendedName>
</protein>
<sequence>MGVPDETKKLSDETEISNLANNNVPTTVKKGQRFWITIIALGFAGLLTALEATVTSTAMPSIIAELGGGNAYIWAINGYLLALTSLQPLFGQLGDVFGRKWPMVIATALFILGSGICGGATNMSMMIAGRIIQGVGASGINVFIEVIICDLLPLRERGKYMAIIFGLVSLGTALGPFFGGLIVDSTTWRWVFYMILPIGAVSLVFLTIALPSNFNRDTTLAAKLKKIDWTGNVIFIGAVSSIFIALAWAGVVYSWKSYQILVPLLVGFAGLGGFLGYEASHFAQQPMMPLRLLSNRTSAAVFLITFFHAIISMWTLYFLPVYFQGVLSSSPRTSGLQLLATILVMIPAAASGGVLLSKFGSYIPIHYVSSGIAIIGFGLFTLLDENSSAGAWIGFQIIEAIGVGVIIPTLLPAVLAPLSDADTGLATGTWSFFRSFGMSWGTAIPAAIFNNRFDELSGSTIADEALRAQVTGGRAYEHATAAFLKTLSGENRADFIATLDESLRRTWQVSIGFSVIVFLLVFLEKKVALRNELDTEFGFKEGKADVGSTSSEEVKP</sequence>
<reference evidence="9 10" key="2">
    <citation type="submission" date="2021-10" db="EMBL/GenBank/DDBJ databases">
        <authorList>
            <person name="Piombo E."/>
        </authorList>
    </citation>
    <scope>NUCLEOTIDE SEQUENCE [LARGE SCALE GENOMIC DNA]</scope>
</reference>
<dbReference type="PRINTS" id="PR01036">
    <property type="entry name" value="TCRTETB"/>
</dbReference>
<dbReference type="PANTHER" id="PTHR23501">
    <property type="entry name" value="MAJOR FACILITATOR SUPERFAMILY"/>
    <property type="match status" value="1"/>
</dbReference>
<dbReference type="AlphaFoldDB" id="A0A9N9W5D8"/>